<accession>A0A835LTB7</accession>
<dbReference type="AlphaFoldDB" id="A0A835LTB7"/>
<organism evidence="1 2">
    <name type="scientific">Coptis chinensis</name>
    <dbReference type="NCBI Taxonomy" id="261450"/>
    <lineage>
        <taxon>Eukaryota</taxon>
        <taxon>Viridiplantae</taxon>
        <taxon>Streptophyta</taxon>
        <taxon>Embryophyta</taxon>
        <taxon>Tracheophyta</taxon>
        <taxon>Spermatophyta</taxon>
        <taxon>Magnoliopsida</taxon>
        <taxon>Ranunculales</taxon>
        <taxon>Ranunculaceae</taxon>
        <taxon>Coptidoideae</taxon>
        <taxon>Coptis</taxon>
    </lineage>
</organism>
<sequence>IWPDVVCCVNKPNLGETHLFGEENRVLCSSWLHSAGFFNSTPQRPRFYSQGLDFNINVAAVRCMMRPKDFAPISRRPMLG</sequence>
<gene>
    <name evidence="1" type="ORF">IFM89_002807</name>
</gene>
<name>A0A835LTB7_9MAGN</name>
<proteinExistence type="predicted"/>
<comment type="caution">
    <text evidence="1">The sequence shown here is derived from an EMBL/GenBank/DDBJ whole genome shotgun (WGS) entry which is preliminary data.</text>
</comment>
<reference evidence="1 2" key="1">
    <citation type="submission" date="2020-10" db="EMBL/GenBank/DDBJ databases">
        <title>The Coptis chinensis genome and diversification of protoberbering-type alkaloids.</title>
        <authorList>
            <person name="Wang B."/>
            <person name="Shu S."/>
            <person name="Song C."/>
            <person name="Liu Y."/>
        </authorList>
    </citation>
    <scope>NUCLEOTIDE SEQUENCE [LARGE SCALE GENOMIC DNA]</scope>
    <source>
        <strain evidence="1">HL-2020</strain>
        <tissue evidence="1">Leaf</tissue>
    </source>
</reference>
<keyword evidence="2" id="KW-1185">Reference proteome</keyword>
<evidence type="ECO:0000313" key="2">
    <source>
        <dbReference type="Proteomes" id="UP000631114"/>
    </source>
</evidence>
<feature type="non-terminal residue" evidence="1">
    <location>
        <position position="80"/>
    </location>
</feature>
<dbReference type="EMBL" id="JADFTS010000005">
    <property type="protein sequence ID" value="KAF9604132.1"/>
    <property type="molecule type" value="Genomic_DNA"/>
</dbReference>
<evidence type="ECO:0000313" key="1">
    <source>
        <dbReference type="EMBL" id="KAF9604132.1"/>
    </source>
</evidence>
<dbReference type="Proteomes" id="UP000631114">
    <property type="component" value="Unassembled WGS sequence"/>
</dbReference>
<protein>
    <submittedName>
        <fullName evidence="1">Uncharacterized protein</fullName>
    </submittedName>
</protein>